<dbReference type="Pfam" id="PF01425">
    <property type="entry name" value="Amidase"/>
    <property type="match status" value="1"/>
</dbReference>
<reference evidence="3" key="1">
    <citation type="journal article" date="2019" name="Int. J. Syst. Evol. Microbiol.">
        <title>The Global Catalogue of Microorganisms (GCM) 10K type strain sequencing project: providing services to taxonomists for standard genome sequencing and annotation.</title>
        <authorList>
            <consortium name="The Broad Institute Genomics Platform"/>
            <consortium name="The Broad Institute Genome Sequencing Center for Infectious Disease"/>
            <person name="Wu L."/>
            <person name="Ma J."/>
        </authorList>
    </citation>
    <scope>NUCLEOTIDE SEQUENCE [LARGE SCALE GENOMIC DNA]</scope>
    <source>
        <strain evidence="3">JCM 17106</strain>
    </source>
</reference>
<name>A0ABP6UQ83_9FLAO</name>
<keyword evidence="3" id="KW-1185">Reference proteome</keyword>
<dbReference type="PANTHER" id="PTHR42678:SF34">
    <property type="entry name" value="OS04G0183300 PROTEIN"/>
    <property type="match status" value="1"/>
</dbReference>
<dbReference type="PROSITE" id="PS51257">
    <property type="entry name" value="PROKAR_LIPOPROTEIN"/>
    <property type="match status" value="1"/>
</dbReference>
<accession>A0ABP6UQ83</accession>
<comment type="caution">
    <text evidence="2">The sequence shown here is derived from an EMBL/GenBank/DDBJ whole genome shotgun (WGS) entry which is preliminary data.</text>
</comment>
<sequence length="559" mass="61972">MKSILSIVSIIVIFISCKRDKEVKAIEEVRVLQPEVVWKAYDETTDLEATQNLEKKRMHLKLINSRIRDKNDIWNHLNEELKYFSEEDHMRMKALILEKDIPSIQQSIQEGKLSYEDLVKFYIYRIRKFESDNNLSLNSVISLNPKVIAQARHLDSLGPSGVDINSIYGMPILVKDNIGVKDMPTTAGAVVFKDNITENAFIISKLKDKNALILGKSNLSEWAYFFCEGCPVGYSAIGGQTLNPYGRLIFETGGSSSGSGVAVAANFCVAAIGTETSGSILSPSSQNSVVGLKPTIGVLSRSGIVPISSTLDTPGPMTKSSMDAAILFSAMLGKDVMDPSSILMGGDFISATTQGTITKMKFGVIKELLVDSLYANAVEQIKNNGGVIIEISPKDEELSGFLQVLNFDMKRDLPKYIKKYANTIKEIKTVEDIVSYNLLDTINRMPYGQGLLEGIVKDETSLREMVQIKEDLQTKARAYFDTSMKQYNLHAILSINNYHAGYAAMAKYPALTVPMGYDTDGEPKGLTFITKPFSEALLLKLGYAYEQISNKRKAPEKYR</sequence>
<organism evidence="2 3">
    <name type="scientific">Aquimarina addita</name>
    <dbReference type="NCBI Taxonomy" id="870485"/>
    <lineage>
        <taxon>Bacteria</taxon>
        <taxon>Pseudomonadati</taxon>
        <taxon>Bacteroidota</taxon>
        <taxon>Flavobacteriia</taxon>
        <taxon>Flavobacteriales</taxon>
        <taxon>Flavobacteriaceae</taxon>
        <taxon>Aquimarina</taxon>
    </lineage>
</organism>
<dbReference type="InterPro" id="IPR023631">
    <property type="entry name" value="Amidase_dom"/>
</dbReference>
<dbReference type="PANTHER" id="PTHR42678">
    <property type="entry name" value="AMIDASE"/>
    <property type="match status" value="1"/>
</dbReference>
<dbReference type="EMBL" id="BAABCW010000011">
    <property type="protein sequence ID" value="GAA3511640.1"/>
    <property type="molecule type" value="Genomic_DNA"/>
</dbReference>
<evidence type="ECO:0000313" key="3">
    <source>
        <dbReference type="Proteomes" id="UP001500459"/>
    </source>
</evidence>
<protein>
    <submittedName>
        <fullName evidence="2">Amidase family protein</fullName>
    </submittedName>
</protein>
<dbReference type="Proteomes" id="UP001500459">
    <property type="component" value="Unassembled WGS sequence"/>
</dbReference>
<dbReference type="InterPro" id="IPR036928">
    <property type="entry name" value="AS_sf"/>
</dbReference>
<dbReference type="SUPFAM" id="SSF75304">
    <property type="entry name" value="Amidase signature (AS) enzymes"/>
    <property type="match status" value="1"/>
</dbReference>
<evidence type="ECO:0000259" key="1">
    <source>
        <dbReference type="Pfam" id="PF01425"/>
    </source>
</evidence>
<proteinExistence type="predicted"/>
<dbReference type="Gene3D" id="3.90.1300.10">
    <property type="entry name" value="Amidase signature (AS) domain"/>
    <property type="match status" value="1"/>
</dbReference>
<evidence type="ECO:0000313" key="2">
    <source>
        <dbReference type="EMBL" id="GAA3511640.1"/>
    </source>
</evidence>
<dbReference type="RefSeq" id="WP_344928190.1">
    <property type="nucleotide sequence ID" value="NZ_BAABCW010000011.1"/>
</dbReference>
<feature type="domain" description="Amidase" evidence="1">
    <location>
        <begin position="118"/>
        <end position="539"/>
    </location>
</feature>
<gene>
    <name evidence="2" type="ORF">GCM10022393_26700</name>
</gene>